<dbReference type="Pfam" id="PF01535">
    <property type="entry name" value="PPR"/>
    <property type="match status" value="1"/>
</dbReference>
<feature type="region of interest" description="Disordered" evidence="3">
    <location>
        <begin position="36"/>
        <end position="83"/>
    </location>
</feature>
<proteinExistence type="inferred from homology"/>
<dbReference type="InterPro" id="IPR011990">
    <property type="entry name" value="TPR-like_helical_dom_sf"/>
</dbReference>
<dbReference type="PROSITE" id="PS51375">
    <property type="entry name" value="PPR"/>
    <property type="match status" value="3"/>
</dbReference>
<evidence type="ECO:0000256" key="3">
    <source>
        <dbReference type="SAM" id="MobiDB-lite"/>
    </source>
</evidence>
<evidence type="ECO:0000256" key="2">
    <source>
        <dbReference type="PROSITE-ProRule" id="PRU00708"/>
    </source>
</evidence>
<feature type="repeat" description="PPR" evidence="2">
    <location>
        <begin position="522"/>
        <end position="556"/>
    </location>
</feature>
<evidence type="ECO:0000256" key="1">
    <source>
        <dbReference type="ARBA" id="ARBA00007626"/>
    </source>
</evidence>
<dbReference type="NCBIfam" id="TIGR00756">
    <property type="entry name" value="PPR"/>
    <property type="match status" value="2"/>
</dbReference>
<comment type="caution">
    <text evidence="4">The sequence shown here is derived from an EMBL/GenBank/DDBJ whole genome shotgun (WGS) entry which is preliminary data.</text>
</comment>
<gene>
    <name evidence="4" type="ORF">PVAG01_02791</name>
</gene>
<feature type="compositionally biased region" description="Basic and acidic residues" evidence="3">
    <location>
        <begin position="41"/>
        <end position="52"/>
    </location>
</feature>
<dbReference type="Gene3D" id="1.25.40.10">
    <property type="entry name" value="Tetratricopeptide repeat domain"/>
    <property type="match status" value="3"/>
</dbReference>
<dbReference type="EMBL" id="JBFCZG010000002">
    <property type="protein sequence ID" value="KAL3426000.1"/>
    <property type="molecule type" value="Genomic_DNA"/>
</dbReference>
<dbReference type="Pfam" id="PF13812">
    <property type="entry name" value="PPR_3"/>
    <property type="match status" value="1"/>
</dbReference>
<evidence type="ECO:0000313" key="4">
    <source>
        <dbReference type="EMBL" id="KAL3426000.1"/>
    </source>
</evidence>
<dbReference type="PANTHER" id="PTHR46128">
    <property type="entry name" value="MITOCHONDRIAL GROUP I INTRON SPLICING FACTOR CCM1"/>
    <property type="match status" value="1"/>
</dbReference>
<evidence type="ECO:0000313" key="5">
    <source>
        <dbReference type="Proteomes" id="UP001629113"/>
    </source>
</evidence>
<dbReference type="Pfam" id="PF13041">
    <property type="entry name" value="PPR_2"/>
    <property type="match status" value="1"/>
</dbReference>
<dbReference type="InterPro" id="IPR002885">
    <property type="entry name" value="PPR_rpt"/>
</dbReference>
<accession>A0ABR4PRP3</accession>
<keyword evidence="5" id="KW-1185">Reference proteome</keyword>
<sequence length="900" mass="101123">MNPAHICAPCRRRVTQVRRDRILQWYQRATFISLSTPEVSNEPKKKETENTRGNKPQQPTANGVRDKSGQVRPSRNKFPGFSSQAGDVLESLFAENVKNSPPITKQTPTPLKAFKSYKNVDTLNQMIADGPTQLPAAWKFFVEHFSPDLSQNLPRKPSLPTIIKHTAERLIQELTKAKKEDPFSSDLPSVTEITRIGHAVGVVRGSEWVQLMFGLLDGLTKTSQEDLPDYMHELDEVLIDDLLGTWNIMARRPGIPVGDTQSVLNWDYVPEFSSRDVEAGIKAKGAKYGFGYLFPQLSTMGLPGIVVVGLATFFHINSEARFLNGVTARAGPLNSALARIIHSLEIDNSLLHGRPEAPRSLTELLEKNWPEIKTTATKVQSYHSLDKAPRSAPGRNLAPFKRIMFNDPSTTEEPPAVDSPRRRDVVSVNKSLHDALLKRDYNLVNKLWDEVVEWPVSLETNSASKGTQADTRTIKPLVTRGNKNVLTLTMCNYFIMVCMGLRQPHRAIDIWNFMVSKDLEPNLGTWNSMLNGCKIGRNWEGIENVWARMMSMNVKPDEILWVARISGLIACHKIDRGVQALDEMGRLWLDAAKAQHGDLSIEELRKKHVKKALKPTITVVNAAISGLLVYQQQDGLVQELLTWASKLDIQPDVFTYNILLRPLARQGRLEEAAAILKVMQNQGIKPDIATFTTILDETFRNVDEMTPDEQREMIRGTFVEMEALGIKANLHTYSKIIYHLLQGRNGDMSVVNSVMDRMTREGIRPSAFIYTTLVEYHFERNPPDLDGVKSVIDRTRREAGSVDHIFWDRVIEGYARAGDTVSAVQALRDQDATGNRTSYQALQLLLVALAKRGEWDIAKGIAKNVKSENWAQARGAKDVSKVAYNFWAVVAELGLLKDEQ</sequence>
<feature type="repeat" description="PPR" evidence="2">
    <location>
        <begin position="729"/>
        <end position="765"/>
    </location>
</feature>
<organism evidence="4 5">
    <name type="scientific">Phlyctema vagabunda</name>
    <dbReference type="NCBI Taxonomy" id="108571"/>
    <lineage>
        <taxon>Eukaryota</taxon>
        <taxon>Fungi</taxon>
        <taxon>Dikarya</taxon>
        <taxon>Ascomycota</taxon>
        <taxon>Pezizomycotina</taxon>
        <taxon>Leotiomycetes</taxon>
        <taxon>Helotiales</taxon>
        <taxon>Dermateaceae</taxon>
        <taxon>Phlyctema</taxon>
    </lineage>
</organism>
<dbReference type="Proteomes" id="UP001629113">
    <property type="component" value="Unassembled WGS sequence"/>
</dbReference>
<dbReference type="PANTHER" id="PTHR46128:SF329">
    <property type="entry name" value="MITOCHONDRIAL GROUP I INTRON SPLICING FACTOR DMR1"/>
    <property type="match status" value="1"/>
</dbReference>
<reference evidence="4 5" key="1">
    <citation type="submission" date="2024-06" db="EMBL/GenBank/DDBJ databases">
        <title>Complete genome of Phlyctema vagabunda strain 19-DSS-EL-015.</title>
        <authorList>
            <person name="Fiorenzani C."/>
        </authorList>
    </citation>
    <scope>NUCLEOTIDE SEQUENCE [LARGE SCALE GENOMIC DNA]</scope>
    <source>
        <strain evidence="4 5">19-DSS-EL-015</strain>
    </source>
</reference>
<dbReference type="InterPro" id="IPR050872">
    <property type="entry name" value="PPR_P_subfamily"/>
</dbReference>
<protein>
    <submittedName>
        <fullName evidence="4">Glutathione s-transferase</fullName>
    </submittedName>
</protein>
<comment type="similarity">
    <text evidence="1">Belongs to the PPR family. P subfamily.</text>
</comment>
<name>A0ABR4PRP3_9HELO</name>
<feature type="repeat" description="PPR" evidence="2">
    <location>
        <begin position="652"/>
        <end position="686"/>
    </location>
</feature>